<dbReference type="EMBL" id="ARYC01004988">
    <property type="protein sequence ID" value="KEJ82749.1"/>
    <property type="molecule type" value="Genomic_DNA"/>
</dbReference>
<accession>A0A073HZ74</accession>
<keyword evidence="2" id="KW-1185">Reference proteome</keyword>
<organism evidence="1 2">
    <name type="scientific">Oxytricha trifallax</name>
    <dbReference type="NCBI Taxonomy" id="1172189"/>
    <lineage>
        <taxon>Eukaryota</taxon>
        <taxon>Sar</taxon>
        <taxon>Alveolata</taxon>
        <taxon>Ciliophora</taxon>
        <taxon>Intramacronucleata</taxon>
        <taxon>Spirotrichea</taxon>
        <taxon>Stichotrichia</taxon>
        <taxon>Sporadotrichida</taxon>
        <taxon>Oxytrichidae</taxon>
        <taxon>Oxytrichinae</taxon>
        <taxon>Oxytricha</taxon>
    </lineage>
</organism>
<protein>
    <submittedName>
        <fullName evidence="1">Uncharacterized protein</fullName>
    </submittedName>
</protein>
<reference evidence="2" key="1">
    <citation type="journal article" date="2014" name="Cell">
        <title>The Architecture of a Scrambled Genome Reveals Massive Levels of Genomic Rearrangement during Development.</title>
        <authorList>
            <person name="Chen X."/>
            <person name="Bracht J.R."/>
            <person name="Goldman A.D."/>
            <person name="Dolzhenko E."/>
            <person name="Clay D.M."/>
            <person name="Swart E.C."/>
            <person name="Perlman D.H."/>
            <person name="Doak T.G."/>
            <person name="Stuart A."/>
            <person name="Amemiya C.T."/>
            <person name="Sebra R.P."/>
            <person name="Landweber L.F."/>
        </authorList>
    </citation>
    <scope>NUCLEOTIDE SEQUENCE [LARGE SCALE GENOMIC DNA]</scope>
    <source>
        <strain evidence="2">JRB310</strain>
    </source>
</reference>
<comment type="caution">
    <text evidence="1">The sequence shown here is derived from an EMBL/GenBank/DDBJ whole genome shotgun (WGS) entry which is preliminary data.</text>
</comment>
<evidence type="ECO:0000313" key="2">
    <source>
        <dbReference type="Proteomes" id="UP000053232"/>
    </source>
</evidence>
<name>A0A073HZ74_9SPIT</name>
<proteinExistence type="predicted"/>
<dbReference type="AlphaFoldDB" id="A0A073HZ74"/>
<evidence type="ECO:0000313" key="1">
    <source>
        <dbReference type="EMBL" id="KEJ82749.1"/>
    </source>
</evidence>
<dbReference type="Proteomes" id="UP000053232">
    <property type="component" value="Unassembled WGS sequence"/>
</dbReference>
<gene>
    <name evidence="1" type="ORF">OXYTRIMIC_354</name>
</gene>
<sequence>MASLFRRIQQQAIIPYYEDLFQPTYLLVWLKSYDFSLGDLLNSSSGEWLHGDAQLVRQQPSLMNKICSSLSKTPKHQSQY</sequence>